<dbReference type="Proteomes" id="UP000034107">
    <property type="component" value="Unassembled WGS sequence"/>
</dbReference>
<name>A0A0G1RJ79_9BACT</name>
<feature type="compositionally biased region" description="Low complexity" evidence="1">
    <location>
        <begin position="45"/>
        <end position="57"/>
    </location>
</feature>
<feature type="compositionally biased region" description="Polar residues" evidence="1">
    <location>
        <begin position="88"/>
        <end position="97"/>
    </location>
</feature>
<dbReference type="EMBL" id="LCLS01000023">
    <property type="protein sequence ID" value="KKU20995.1"/>
    <property type="molecule type" value="Genomic_DNA"/>
</dbReference>
<gene>
    <name evidence="3" type="ORF">UX31_C0023G0002</name>
</gene>
<feature type="region of interest" description="Disordered" evidence="1">
    <location>
        <begin position="1"/>
        <end position="122"/>
    </location>
</feature>
<organism evidence="3 4">
    <name type="scientific">Candidatus Nomurabacteria bacterium GW2011_GWA1_46_11</name>
    <dbReference type="NCBI Taxonomy" id="1618732"/>
    <lineage>
        <taxon>Bacteria</taxon>
        <taxon>Candidatus Nomuraibacteriota</taxon>
    </lineage>
</organism>
<feature type="transmembrane region" description="Helical" evidence="2">
    <location>
        <begin position="131"/>
        <end position="158"/>
    </location>
</feature>
<keyword evidence="2" id="KW-0812">Transmembrane</keyword>
<evidence type="ECO:0000256" key="2">
    <source>
        <dbReference type="SAM" id="Phobius"/>
    </source>
</evidence>
<keyword evidence="2" id="KW-1133">Transmembrane helix</keyword>
<accession>A0A0G1RJ79</accession>
<keyword evidence="2" id="KW-0472">Membrane</keyword>
<reference evidence="3 4" key="1">
    <citation type="journal article" date="2015" name="Nature">
        <title>rRNA introns, odd ribosomes, and small enigmatic genomes across a large radiation of phyla.</title>
        <authorList>
            <person name="Brown C.T."/>
            <person name="Hug L.A."/>
            <person name="Thomas B.C."/>
            <person name="Sharon I."/>
            <person name="Castelle C.J."/>
            <person name="Singh A."/>
            <person name="Wilkins M.J."/>
            <person name="Williams K.H."/>
            <person name="Banfield J.F."/>
        </authorList>
    </citation>
    <scope>NUCLEOTIDE SEQUENCE [LARGE SCALE GENOMIC DNA]</scope>
</reference>
<comment type="caution">
    <text evidence="3">The sequence shown here is derived from an EMBL/GenBank/DDBJ whole genome shotgun (WGS) entry which is preliminary data.</text>
</comment>
<dbReference type="AlphaFoldDB" id="A0A0G1RJ79"/>
<evidence type="ECO:0000313" key="4">
    <source>
        <dbReference type="Proteomes" id="UP000034107"/>
    </source>
</evidence>
<proteinExistence type="predicted"/>
<feature type="compositionally biased region" description="Pro residues" evidence="1">
    <location>
        <begin position="34"/>
        <end position="44"/>
    </location>
</feature>
<evidence type="ECO:0000313" key="3">
    <source>
        <dbReference type="EMBL" id="KKU20995.1"/>
    </source>
</evidence>
<protein>
    <submittedName>
        <fullName evidence="3">Uncharacterized protein</fullName>
    </submittedName>
</protein>
<sequence length="392" mass="41262">MDELNNQPGFVPPAGEPNRVNPMSPNFMEGAPGPEIPPPPPVLNNPPIGETPGAFVAPPIPPAPSVTPTTNSPVSPPPPKQVDIRTMASDQSSFRTSGGTGVTPQAMKSMGKAPKKVDSAGRPVGGDKKKALLIGLGVVVFLAAAAAVANFFVLPIFLPDVELNEPPAGATEEIVEPEITPTIPIFTHVSYFTEPVDVSAEVNVNTLSLESLNAALDQTAVNKADGETGVVTEFQVTQGLTGSPVTTDEFLATLLPDVQFTTSMEEDFTGFMYDTGTEVRAGYIFALDAETADLEAAKTLFEDTFEASTSLENLFLNDPGTPAVAFKEGAAVTGIETRWLSYSNPGTSIDYGWKGPFVVISTSFDGFKKVLPKIMEALPLADTTETATTTET</sequence>
<evidence type="ECO:0000256" key="1">
    <source>
        <dbReference type="SAM" id="MobiDB-lite"/>
    </source>
</evidence>